<reference evidence="1 2" key="1">
    <citation type="journal article" date="2018" name="Genome Res.">
        <title>The genomic architecture and molecular evolution of ant odorant receptors.</title>
        <authorList>
            <person name="McKenzie S.K."/>
            <person name="Kronauer D.J.C."/>
        </authorList>
    </citation>
    <scope>NUCLEOTIDE SEQUENCE [LARGE SCALE GENOMIC DNA]</scope>
    <source>
        <strain evidence="1">Clonal line C1</strain>
    </source>
</reference>
<sequence>MKLLIFTAENRSENPLFRLDEYNLSTAKEWQLEIVLFSQIQKIENPGHLAMDHLFRITPDFTSAFVYCSRVRVVQRRSPLAELLAEESEGGETRDSNFLEEEDRIFSWQEKVFSPFEIDFYADEKNCLTDCQREYHRSIRDEELHGARLYSYTENDSYYADDGVLTKPYRQDIE</sequence>
<comment type="caution">
    <text evidence="1">The sequence shown here is derived from an EMBL/GenBank/DDBJ whole genome shotgun (WGS) entry which is preliminary data.</text>
</comment>
<evidence type="ECO:0000313" key="2">
    <source>
        <dbReference type="Proteomes" id="UP000279307"/>
    </source>
</evidence>
<dbReference type="Proteomes" id="UP000279307">
    <property type="component" value="Chromosome 14"/>
</dbReference>
<dbReference type="OrthoDB" id="10263520at2759"/>
<name>A0A3L8D2S6_OOCBI</name>
<organism evidence="1 2">
    <name type="scientific">Ooceraea biroi</name>
    <name type="common">Clonal raider ant</name>
    <name type="synonym">Cerapachys biroi</name>
    <dbReference type="NCBI Taxonomy" id="2015173"/>
    <lineage>
        <taxon>Eukaryota</taxon>
        <taxon>Metazoa</taxon>
        <taxon>Ecdysozoa</taxon>
        <taxon>Arthropoda</taxon>
        <taxon>Hexapoda</taxon>
        <taxon>Insecta</taxon>
        <taxon>Pterygota</taxon>
        <taxon>Neoptera</taxon>
        <taxon>Endopterygota</taxon>
        <taxon>Hymenoptera</taxon>
        <taxon>Apocrita</taxon>
        <taxon>Aculeata</taxon>
        <taxon>Formicoidea</taxon>
        <taxon>Formicidae</taxon>
        <taxon>Dorylinae</taxon>
        <taxon>Ooceraea</taxon>
    </lineage>
</organism>
<accession>A0A3L8D2S6</accession>
<proteinExistence type="predicted"/>
<evidence type="ECO:0000313" key="1">
    <source>
        <dbReference type="EMBL" id="RLU14802.1"/>
    </source>
</evidence>
<protein>
    <submittedName>
        <fullName evidence="1">Uncharacterized protein</fullName>
    </submittedName>
</protein>
<gene>
    <name evidence="1" type="ORF">DMN91_012689</name>
</gene>
<dbReference type="EMBL" id="QOIP01000014">
    <property type="protein sequence ID" value="RLU14802.1"/>
    <property type="molecule type" value="Genomic_DNA"/>
</dbReference>
<dbReference type="AlphaFoldDB" id="A0A3L8D2S6"/>